<keyword evidence="2" id="KW-1185">Reference proteome</keyword>
<dbReference type="EMBL" id="ADEF01000013">
    <property type="protein sequence ID" value="EFA98126.1"/>
    <property type="molecule type" value="Genomic_DNA"/>
</dbReference>
<evidence type="ECO:0000313" key="1">
    <source>
        <dbReference type="EMBL" id="EFA98126.1"/>
    </source>
</evidence>
<proteinExistence type="predicted"/>
<organism evidence="1 2">
    <name type="scientific">Hoylesella timonensis CRIS 5C-B1</name>
    <dbReference type="NCBI Taxonomy" id="679189"/>
    <lineage>
        <taxon>Bacteria</taxon>
        <taxon>Pseudomonadati</taxon>
        <taxon>Bacteroidota</taxon>
        <taxon>Bacteroidia</taxon>
        <taxon>Bacteroidales</taxon>
        <taxon>Prevotellaceae</taxon>
        <taxon>Hoylesella</taxon>
    </lineage>
</organism>
<protein>
    <recommendedName>
        <fullName evidence="3">Bacterial transferase hexapeptide repeat protein</fullName>
    </recommendedName>
</protein>
<evidence type="ECO:0008006" key="3">
    <source>
        <dbReference type="Google" id="ProtNLM"/>
    </source>
</evidence>
<sequence>MEKKYRLLKNDTITVDGRTLHRIEALRDFADVKKGDKGGYIESEDNLSHKDNCWVYDDARVFGKDRVTDNTWVADTARVCGNVCVYGKARVFGDEEIHEGKVASGE</sequence>
<dbReference type="eggNOG" id="COG1044">
    <property type="taxonomic scope" value="Bacteria"/>
</dbReference>
<evidence type="ECO:0000313" key="2">
    <source>
        <dbReference type="Proteomes" id="UP000004001"/>
    </source>
</evidence>
<reference evidence="1 2" key="1">
    <citation type="submission" date="2009-12" db="EMBL/GenBank/DDBJ databases">
        <title>Genome Sequence of Prevotella timonensis CRIS 5C-B1.</title>
        <authorList>
            <person name="Durkin A.S."/>
            <person name="Madupu R."/>
            <person name="Torralba M."/>
            <person name="Methe B."/>
            <person name="Sutton G."/>
            <person name="Strausberg R.L."/>
            <person name="Nelson K.E."/>
        </authorList>
    </citation>
    <scope>NUCLEOTIDE SEQUENCE [LARGE SCALE GENOMIC DNA]</scope>
    <source>
        <strain evidence="1 2">CRIS 5C-B1</strain>
    </source>
</reference>
<comment type="caution">
    <text evidence="1">The sequence shown here is derived from an EMBL/GenBank/DDBJ whole genome shotgun (WGS) entry which is preliminary data.</text>
</comment>
<name>D1VXG6_9BACT</name>
<dbReference type="InterPro" id="IPR011004">
    <property type="entry name" value="Trimer_LpxA-like_sf"/>
</dbReference>
<dbReference type="SUPFAM" id="SSF51161">
    <property type="entry name" value="Trimeric LpxA-like enzymes"/>
    <property type="match status" value="1"/>
</dbReference>
<accession>D1VXG6</accession>
<dbReference type="RefSeq" id="WP_008122564.1">
    <property type="nucleotide sequence ID" value="NZ_ADEF01000013.1"/>
</dbReference>
<dbReference type="AlphaFoldDB" id="D1VXG6"/>
<dbReference type="Proteomes" id="UP000004001">
    <property type="component" value="Unassembled WGS sequence"/>
</dbReference>
<gene>
    <name evidence="1" type="ORF">HMPREF9019_0902</name>
</gene>